<dbReference type="SUPFAM" id="SSF50969">
    <property type="entry name" value="YVTN repeat-like/Quinoprotein amine dehydrogenase"/>
    <property type="match status" value="1"/>
</dbReference>
<dbReference type="EMBL" id="AP027734">
    <property type="protein sequence ID" value="BDZ54828.1"/>
    <property type="molecule type" value="Genomic_DNA"/>
</dbReference>
<feature type="region of interest" description="Disordered" evidence="1">
    <location>
        <begin position="1"/>
        <end position="23"/>
    </location>
</feature>
<evidence type="ECO:0000256" key="1">
    <source>
        <dbReference type="SAM" id="MobiDB-lite"/>
    </source>
</evidence>
<protein>
    <recommendedName>
        <fullName evidence="4">SbsA Ig-like domain-containing protein</fullName>
    </recommendedName>
</protein>
<keyword evidence="3" id="KW-1185">Reference proteome</keyword>
<gene>
    <name evidence="2" type="ORF">GCM10025870_19010</name>
</gene>
<proteinExistence type="predicted"/>
<dbReference type="RefSeq" id="WP_234660300.1">
    <property type="nucleotide sequence ID" value="NZ_AP027734.1"/>
</dbReference>
<reference evidence="3" key="1">
    <citation type="journal article" date="2019" name="Int. J. Syst. Evol. Microbiol.">
        <title>The Global Catalogue of Microorganisms (GCM) 10K type strain sequencing project: providing services to taxonomists for standard genome sequencing and annotation.</title>
        <authorList>
            <consortium name="The Broad Institute Genomics Platform"/>
            <consortium name="The Broad Institute Genome Sequencing Center for Infectious Disease"/>
            <person name="Wu L."/>
            <person name="Ma J."/>
        </authorList>
    </citation>
    <scope>NUCLEOTIDE SEQUENCE [LARGE SCALE GENOMIC DNA]</scope>
    <source>
        <strain evidence="3">NBRC 109019</strain>
    </source>
</reference>
<organism evidence="2 3">
    <name type="scientific">Agromyces marinus</name>
    <dbReference type="NCBI Taxonomy" id="1389020"/>
    <lineage>
        <taxon>Bacteria</taxon>
        <taxon>Bacillati</taxon>
        <taxon>Actinomycetota</taxon>
        <taxon>Actinomycetes</taxon>
        <taxon>Micrococcales</taxon>
        <taxon>Microbacteriaceae</taxon>
        <taxon>Agromyces</taxon>
    </lineage>
</organism>
<sequence length="457" mass="46515">MSAEHGHERGHEQARDRPGNGRRARRSFRLTAAALLCVLATVGAAATVAGTARGPRVLDTVLAVDQASAAAGAMVRFRFDRPVDSVDEIRTEPLAPVEVDVADRIVEVRFAEPLADGARYRVEVEVAASTGASSRADADFETPALGLLLLERDPTGPDLVKRTTASATSPEAVHRAERIQRVALAAEVVVALEADAAGALTLAFAAPGQDEPARLPLHGAATVRRLTGSPTSATVAWIESAERGANAPGRLRVLKLAGAAASAPVDVTDAAGDPLDVVDALWVPGGASLVVHLRDGGVGIVDAGSGGFTHLGVHAELRGVLPGRSAAVVADPDGTTVLDLATGAARRVDVPSAALPDGAIPGRLVPLDADGAHLVDVLLVDADRPTRVVAYVDGSGSRVLFASEPGTDVTDVCPSPNGRTAAVTAASSTGGPETTALVDIATGETLARLGGGRPSWC</sequence>
<evidence type="ECO:0000313" key="3">
    <source>
        <dbReference type="Proteomes" id="UP001321477"/>
    </source>
</evidence>
<dbReference type="InterPro" id="IPR011044">
    <property type="entry name" value="Quino_amine_DH_bsu"/>
</dbReference>
<feature type="compositionally biased region" description="Basic and acidic residues" evidence="1">
    <location>
        <begin position="1"/>
        <end position="19"/>
    </location>
</feature>
<name>A0ABN6YFX3_9MICO</name>
<evidence type="ECO:0008006" key="4">
    <source>
        <dbReference type="Google" id="ProtNLM"/>
    </source>
</evidence>
<accession>A0ABN6YFX3</accession>
<evidence type="ECO:0000313" key="2">
    <source>
        <dbReference type="EMBL" id="BDZ54828.1"/>
    </source>
</evidence>
<dbReference type="Proteomes" id="UP001321477">
    <property type="component" value="Chromosome"/>
</dbReference>